<sequence>MSKGGADFLSLLLATRQVTRKAVTTQRDAIVHYAQTSSLPRAAGELWVVTKNATVSAIVRPRPGVAMYPSSTGPQHVTPTQAAGMGATQSKPRGDDVRESRRLDVETIITPMEESIATKRGDDMEHEHVPHVSAPIQDLRSETAKQPSSTILEPPVEPPAGPVHQLLTQPAPTGPSPLSPPPPPQPQPQPTLHQSRVPSSRVSRLWHYGSLAAGVGLGAVSETLRRGIGLSPESSSSSPILSSSNIEFIVKKLTRMRGAALKLGQMISIQDNKMLPPELEQVLLRVQNNANYMPTSQLQNTLRNELGDNWRQKFASFDLHPIAAASIGQVHRATTIENVDVAVKIQYPGVAASIDSDLNNLRSLILFSNFLPKGLYLDNTIRVARKELAWECDYTREAAAMTTFSQHLSSTPGFRVPTVIPDLSTAQILTTTFVPGTPLGNCSHLPQATRDSIATRILTLCFRELFEWRFMQTDPNWSNFLYDRDTDTIYLLDFGAAREFGQEFTDNYRNVLMAASVGDREACKHWSEVLGFLTGVESQAMTSAHINSLTMLAEPFATTSPHMYDFAAQDVTARVRAEIPLMLRERLTPPPDETYSLHRKLSGAFLLCAKLGARVPCRELFEKYAGDGGVV</sequence>
<dbReference type="GO" id="GO:0016740">
    <property type="term" value="F:transferase activity"/>
    <property type="evidence" value="ECO:0007669"/>
    <property type="project" value="UniProtKB-KW"/>
</dbReference>
<comment type="caution">
    <text evidence="7">The sequence shown here is derived from an EMBL/GenBank/DDBJ whole genome shotgun (WGS) entry which is preliminary data.</text>
</comment>
<dbReference type="Proteomes" id="UP000318582">
    <property type="component" value="Unassembled WGS sequence"/>
</dbReference>
<feature type="domain" description="ABC1 atypical kinase-like" evidence="6">
    <location>
        <begin position="285"/>
        <end position="525"/>
    </location>
</feature>
<evidence type="ECO:0000256" key="3">
    <source>
        <dbReference type="ARBA" id="ARBA00022741"/>
    </source>
</evidence>
<gene>
    <name evidence="7" type="ORF">PhCBS80983_g01876</name>
</gene>
<keyword evidence="2" id="KW-0808">Transferase</keyword>
<dbReference type="SUPFAM" id="SSF56112">
    <property type="entry name" value="Protein kinase-like (PK-like)"/>
    <property type="match status" value="1"/>
</dbReference>
<dbReference type="InterPro" id="IPR034646">
    <property type="entry name" value="ADCK3_dom"/>
</dbReference>
<dbReference type="EMBL" id="QEAQ01000016">
    <property type="protein sequence ID" value="TPX60319.1"/>
    <property type="molecule type" value="Genomic_DNA"/>
</dbReference>
<feature type="compositionally biased region" description="Pro residues" evidence="5">
    <location>
        <begin position="172"/>
        <end position="189"/>
    </location>
</feature>
<dbReference type="STRING" id="109895.A0A507E8D8"/>
<evidence type="ECO:0000259" key="6">
    <source>
        <dbReference type="Pfam" id="PF03109"/>
    </source>
</evidence>
<dbReference type="AlphaFoldDB" id="A0A507E8D8"/>
<evidence type="ECO:0000256" key="4">
    <source>
        <dbReference type="ARBA" id="ARBA00022840"/>
    </source>
</evidence>
<dbReference type="CDD" id="cd13970">
    <property type="entry name" value="ABC1_ADCK3"/>
    <property type="match status" value="1"/>
</dbReference>
<evidence type="ECO:0000313" key="7">
    <source>
        <dbReference type="EMBL" id="TPX60319.1"/>
    </source>
</evidence>
<organism evidence="7 8">
    <name type="scientific">Powellomyces hirtus</name>
    <dbReference type="NCBI Taxonomy" id="109895"/>
    <lineage>
        <taxon>Eukaryota</taxon>
        <taxon>Fungi</taxon>
        <taxon>Fungi incertae sedis</taxon>
        <taxon>Chytridiomycota</taxon>
        <taxon>Chytridiomycota incertae sedis</taxon>
        <taxon>Chytridiomycetes</taxon>
        <taxon>Spizellomycetales</taxon>
        <taxon>Powellomycetaceae</taxon>
        <taxon>Powellomyces</taxon>
    </lineage>
</organism>
<keyword evidence="8" id="KW-1185">Reference proteome</keyword>
<keyword evidence="4" id="KW-0067">ATP-binding</keyword>
<name>A0A507E8D8_9FUNG</name>
<protein>
    <recommendedName>
        <fullName evidence="6">ABC1 atypical kinase-like domain-containing protein</fullName>
    </recommendedName>
</protein>
<comment type="similarity">
    <text evidence="1">Belongs to the protein kinase superfamily. ADCK protein kinase family.</text>
</comment>
<evidence type="ECO:0000256" key="5">
    <source>
        <dbReference type="SAM" id="MobiDB-lite"/>
    </source>
</evidence>
<evidence type="ECO:0000256" key="1">
    <source>
        <dbReference type="ARBA" id="ARBA00009670"/>
    </source>
</evidence>
<dbReference type="InterPro" id="IPR004147">
    <property type="entry name" value="ABC1_dom"/>
</dbReference>
<keyword evidence="3" id="KW-0547">Nucleotide-binding</keyword>
<feature type="region of interest" description="Disordered" evidence="5">
    <location>
        <begin position="70"/>
        <end position="100"/>
    </location>
</feature>
<dbReference type="PANTHER" id="PTHR43851:SF3">
    <property type="entry name" value="COENZYME Q8"/>
    <property type="match status" value="1"/>
</dbReference>
<dbReference type="Pfam" id="PF03109">
    <property type="entry name" value="ABC1"/>
    <property type="match status" value="1"/>
</dbReference>
<dbReference type="Gene3D" id="1.10.510.10">
    <property type="entry name" value="Transferase(Phosphotransferase) domain 1"/>
    <property type="match status" value="1"/>
</dbReference>
<dbReference type="GO" id="GO:0006744">
    <property type="term" value="P:ubiquinone biosynthetic process"/>
    <property type="evidence" value="ECO:0007669"/>
    <property type="project" value="TreeGrafter"/>
</dbReference>
<dbReference type="PANTHER" id="PTHR43851">
    <property type="match status" value="1"/>
</dbReference>
<feature type="region of interest" description="Disordered" evidence="5">
    <location>
        <begin position="131"/>
        <end position="199"/>
    </location>
</feature>
<evidence type="ECO:0000256" key="2">
    <source>
        <dbReference type="ARBA" id="ARBA00022679"/>
    </source>
</evidence>
<dbReference type="GO" id="GO:0005524">
    <property type="term" value="F:ATP binding"/>
    <property type="evidence" value="ECO:0007669"/>
    <property type="project" value="UniProtKB-KW"/>
</dbReference>
<accession>A0A507E8D8</accession>
<feature type="compositionally biased region" description="Polar residues" evidence="5">
    <location>
        <begin position="70"/>
        <end position="91"/>
    </location>
</feature>
<evidence type="ECO:0000313" key="8">
    <source>
        <dbReference type="Proteomes" id="UP000318582"/>
    </source>
</evidence>
<reference evidence="7 8" key="1">
    <citation type="journal article" date="2019" name="Sci. Rep.">
        <title>Comparative genomics of chytrid fungi reveal insights into the obligate biotrophic and pathogenic lifestyle of Synchytrium endobioticum.</title>
        <authorList>
            <person name="van de Vossenberg B.T.L.H."/>
            <person name="Warris S."/>
            <person name="Nguyen H.D.T."/>
            <person name="van Gent-Pelzer M.P.E."/>
            <person name="Joly D.L."/>
            <person name="van de Geest H.C."/>
            <person name="Bonants P.J.M."/>
            <person name="Smith D.S."/>
            <person name="Levesque C.A."/>
            <person name="van der Lee T.A.J."/>
        </authorList>
    </citation>
    <scope>NUCLEOTIDE SEQUENCE [LARGE SCALE GENOMIC DNA]</scope>
    <source>
        <strain evidence="7 8">CBS 809.83</strain>
    </source>
</reference>
<dbReference type="InterPro" id="IPR051409">
    <property type="entry name" value="Atypical_kinase_ADCK"/>
</dbReference>
<dbReference type="InterPro" id="IPR011009">
    <property type="entry name" value="Kinase-like_dom_sf"/>
</dbReference>
<proteinExistence type="inferred from homology"/>